<name>A0A098Y5G3_9ACTN</name>
<dbReference type="STRING" id="1522368.IN07_16575"/>
<dbReference type="Proteomes" id="UP000029713">
    <property type="component" value="Unassembled WGS sequence"/>
</dbReference>
<proteinExistence type="predicted"/>
<dbReference type="EMBL" id="JPMX01000075">
    <property type="protein sequence ID" value="KGH45692.1"/>
    <property type="molecule type" value="Genomic_DNA"/>
</dbReference>
<sequence>MLEPDGRALLLDALRPPEGYRLDYGVATTFTLHLDTALSVPLSFLSRRLADSGDPIALMEAVRAAADRLDVFHQAGMIAMPPSRSPIFSFLEPVLHAVRRPKAGHIFHPKLWALRYVADDDVSDVRMRLLVPSRNLTADRSWDLCLQLDGQLGPNPVERNSPVAELLTALPGMCLSTMPPDRIARLDALASDLQRTEWELPEHVDEVSFDVLGLGHFLAADFFVGHEHLVISPFCTDGGLATVTGGTPATVVSRQETLDGLDRNALGEHETFVLDPLTSEMEDKGDGTDPRAIGLTGLHAKCFILRYGRKAWIRVGSANATEAAFAGNVEILVSLVGSAAKLGVTDLFEAESSLRSILTEYSPQAAPDEDDAAGQLGDLLIDLASGDFTASVQSTDHGHLIQLQGPAIPTLPVGARVTVRPVTVPEFAAEVPPEQLIDVTFGPMEVDQISAFVIITATTQDGVSASAVVLADLVGAPMNRLDEIIARQVDTPEKFLRFLALLLGMGQPAWTVGMEAVGSAGASAAPAFEASGLLELLMRALVEHPGRLDDLARLVDRLGAYADRGSVLPDGFPEVWAVVDAVRRDQEAVA</sequence>
<dbReference type="Gene3D" id="3.30.870.10">
    <property type="entry name" value="Endonuclease Chain A"/>
    <property type="match status" value="1"/>
</dbReference>
<evidence type="ECO:0008006" key="3">
    <source>
        <dbReference type="Google" id="ProtNLM"/>
    </source>
</evidence>
<gene>
    <name evidence="1" type="ORF">IN07_16575</name>
</gene>
<protein>
    <recommendedName>
        <fullName evidence="3">PLD phosphodiesterase domain-containing protein</fullName>
    </recommendedName>
</protein>
<evidence type="ECO:0000313" key="1">
    <source>
        <dbReference type="EMBL" id="KGH45692.1"/>
    </source>
</evidence>
<dbReference type="CDD" id="cd09176">
    <property type="entry name" value="PLDc_unchar6"/>
    <property type="match status" value="1"/>
</dbReference>
<dbReference type="AlphaFoldDB" id="A0A098Y5G3"/>
<reference evidence="1 2" key="1">
    <citation type="submission" date="2014-07" db="EMBL/GenBank/DDBJ databases">
        <title>Biosystematic studies on Modestobacter strains isolated from extreme hyper-arid desert soil and from historic building.</title>
        <authorList>
            <person name="Bukarasam K."/>
            <person name="Bull A."/>
            <person name="Girard G."/>
            <person name="van Wezel G."/>
            <person name="Goodfellow M."/>
        </authorList>
    </citation>
    <scope>NUCLEOTIDE SEQUENCE [LARGE SCALE GENOMIC DNA]</scope>
    <source>
        <strain evidence="1 2">KNN45-2b</strain>
    </source>
</reference>
<accession>A0A098Y5G3</accession>
<comment type="caution">
    <text evidence="1">The sequence shown here is derived from an EMBL/GenBank/DDBJ whole genome shotgun (WGS) entry which is preliminary data.</text>
</comment>
<organism evidence="1 2">
    <name type="scientific">Modestobacter caceresii</name>
    <dbReference type="NCBI Taxonomy" id="1522368"/>
    <lineage>
        <taxon>Bacteria</taxon>
        <taxon>Bacillati</taxon>
        <taxon>Actinomycetota</taxon>
        <taxon>Actinomycetes</taxon>
        <taxon>Geodermatophilales</taxon>
        <taxon>Geodermatophilaceae</taxon>
        <taxon>Modestobacter</taxon>
    </lineage>
</organism>
<dbReference type="InterPro" id="IPR059166">
    <property type="entry name" value="PLD-like_cat"/>
</dbReference>
<keyword evidence="2" id="KW-1185">Reference proteome</keyword>
<evidence type="ECO:0000313" key="2">
    <source>
        <dbReference type="Proteomes" id="UP000029713"/>
    </source>
</evidence>